<dbReference type="PROSITE" id="PS50081">
    <property type="entry name" value="ZF_DAG_PE_2"/>
    <property type="match status" value="1"/>
</dbReference>
<dbReference type="EMBL" id="JBJKFK010000098">
    <property type="protein sequence ID" value="KAL3319831.1"/>
    <property type="molecule type" value="Genomic_DNA"/>
</dbReference>
<dbReference type="InterPro" id="IPR000198">
    <property type="entry name" value="RhoGAP_dom"/>
</dbReference>
<evidence type="ECO:0000259" key="5">
    <source>
        <dbReference type="PROSITE" id="PS50238"/>
    </source>
</evidence>
<dbReference type="SMART" id="SM00109">
    <property type="entry name" value="C1"/>
    <property type="match status" value="1"/>
</dbReference>
<dbReference type="PANTHER" id="PTHR46199">
    <property type="entry name" value="RAC GTPASE-ACTIVATING PROTEIN 1"/>
    <property type="match status" value="1"/>
</dbReference>
<gene>
    <name evidence="6" type="primary">RACGAP1</name>
    <name evidence="6" type="ORF">Ciccas_001492</name>
</gene>
<evidence type="ECO:0000313" key="6">
    <source>
        <dbReference type="EMBL" id="KAL3319831.1"/>
    </source>
</evidence>
<dbReference type="Gene3D" id="1.10.555.10">
    <property type="entry name" value="Rho GTPase activation protein"/>
    <property type="match status" value="1"/>
</dbReference>
<evidence type="ECO:0000313" key="7">
    <source>
        <dbReference type="Proteomes" id="UP001626550"/>
    </source>
</evidence>
<feature type="compositionally biased region" description="Low complexity" evidence="3">
    <location>
        <begin position="193"/>
        <end position="206"/>
    </location>
</feature>
<evidence type="ECO:0000256" key="2">
    <source>
        <dbReference type="ARBA" id="ARBA00022833"/>
    </source>
</evidence>
<accession>A0ABD2QJY2</accession>
<name>A0ABD2QJY2_9PLAT</name>
<feature type="domain" description="Phorbol-ester/DAG-type" evidence="4">
    <location>
        <begin position="288"/>
        <end position="337"/>
    </location>
</feature>
<keyword evidence="7" id="KW-1185">Reference proteome</keyword>
<keyword evidence="1" id="KW-0479">Metal-binding</keyword>
<comment type="caution">
    <text evidence="6">The sequence shown here is derived from an EMBL/GenBank/DDBJ whole genome shotgun (WGS) entry which is preliminary data.</text>
</comment>
<evidence type="ECO:0000256" key="1">
    <source>
        <dbReference type="ARBA" id="ARBA00022723"/>
    </source>
</evidence>
<dbReference type="InterPro" id="IPR002219">
    <property type="entry name" value="PKC_DAG/PE"/>
</dbReference>
<dbReference type="CDD" id="cd20821">
    <property type="entry name" value="C1_MgcRacGAP"/>
    <property type="match status" value="1"/>
</dbReference>
<dbReference type="InterPro" id="IPR008936">
    <property type="entry name" value="Rho_GTPase_activation_prot"/>
</dbReference>
<dbReference type="GO" id="GO:0046872">
    <property type="term" value="F:metal ion binding"/>
    <property type="evidence" value="ECO:0007669"/>
    <property type="project" value="UniProtKB-KW"/>
</dbReference>
<sequence>MHSKLANKRIAQAESLVKPHTTVSNRTKQLLNLLLSGERTKITVLKHISERYRNLSNYYIASKRAIIRLKLDHDNLVKLVDKEAHLRSVVEAQRDDLETKLKVIKDILRNKEHKYDKDYIHELESCLDLRKSLNLMHQGSLIELPNSDIEDGEIEKILPPTRLSRHSAGSLLDPENLSDNFDVPSLLVDSQKTRNSSINKSKTSTSFREETRRSVLSSKPSVFIAPPLNEDYFDIDFDQCVEMPPMLTNKPKIHFDKNIDTYSVSSQNTLSDATSIGSVSSTSRFNRKHAFQLKTSHKNETCHQCGCKIPFGKSAVKCANCRIAVHPSCQRCVTQQCLSMMQLPGSSIDQNSVSRGNQGSWNQAVSLSQFCPIDETPSIPAIVILCANEVALRGLDQLGIYRLSGSDKQTKELYEKFMRSKIAPSLGLVTDINVICGCLKLFLRKLDDPLITR</sequence>
<dbReference type="PROSITE" id="PS00479">
    <property type="entry name" value="ZF_DAG_PE_1"/>
    <property type="match status" value="1"/>
</dbReference>
<dbReference type="AlphaFoldDB" id="A0ABD2QJY2"/>
<evidence type="ECO:0000259" key="4">
    <source>
        <dbReference type="PROSITE" id="PS50081"/>
    </source>
</evidence>
<keyword evidence="2" id="KW-0862">Zinc</keyword>
<dbReference type="Pfam" id="PF00620">
    <property type="entry name" value="RhoGAP"/>
    <property type="match status" value="1"/>
</dbReference>
<dbReference type="SUPFAM" id="SSF48350">
    <property type="entry name" value="GTPase activation domain, GAP"/>
    <property type="match status" value="1"/>
</dbReference>
<reference evidence="6 7" key="1">
    <citation type="submission" date="2024-11" db="EMBL/GenBank/DDBJ databases">
        <title>Adaptive evolution of stress response genes in parasites aligns with host niche diversity.</title>
        <authorList>
            <person name="Hahn C."/>
            <person name="Resl P."/>
        </authorList>
    </citation>
    <scope>NUCLEOTIDE SEQUENCE [LARGE SCALE GENOMIC DNA]</scope>
    <source>
        <strain evidence="6">EGGRZ-B1_66</strain>
        <tissue evidence="6">Body</tissue>
    </source>
</reference>
<dbReference type="PROSITE" id="PS50238">
    <property type="entry name" value="RHOGAP"/>
    <property type="match status" value="1"/>
</dbReference>
<dbReference type="PANTHER" id="PTHR46199:SF3">
    <property type="entry name" value="RAC GTPASE-ACTIVATING PROTEIN 1"/>
    <property type="match status" value="1"/>
</dbReference>
<dbReference type="SUPFAM" id="SSF57889">
    <property type="entry name" value="Cysteine-rich domain"/>
    <property type="match status" value="1"/>
</dbReference>
<proteinExistence type="predicted"/>
<dbReference type="Proteomes" id="UP001626550">
    <property type="component" value="Unassembled WGS sequence"/>
</dbReference>
<dbReference type="InterPro" id="IPR046349">
    <property type="entry name" value="C1-like_sf"/>
</dbReference>
<evidence type="ECO:0000256" key="3">
    <source>
        <dbReference type="SAM" id="MobiDB-lite"/>
    </source>
</evidence>
<feature type="region of interest" description="Disordered" evidence="3">
    <location>
        <begin position="192"/>
        <end position="211"/>
    </location>
</feature>
<dbReference type="Gene3D" id="3.30.60.20">
    <property type="match status" value="1"/>
</dbReference>
<organism evidence="6 7">
    <name type="scientific">Cichlidogyrus casuarinus</name>
    <dbReference type="NCBI Taxonomy" id="1844966"/>
    <lineage>
        <taxon>Eukaryota</taxon>
        <taxon>Metazoa</taxon>
        <taxon>Spiralia</taxon>
        <taxon>Lophotrochozoa</taxon>
        <taxon>Platyhelminthes</taxon>
        <taxon>Monogenea</taxon>
        <taxon>Monopisthocotylea</taxon>
        <taxon>Dactylogyridea</taxon>
        <taxon>Ancyrocephalidae</taxon>
        <taxon>Cichlidogyrus</taxon>
    </lineage>
</organism>
<protein>
    <submittedName>
        <fullName evidence="6">Rac GTPase-activating protein 1</fullName>
    </submittedName>
</protein>
<feature type="domain" description="Rho-GAP" evidence="5">
    <location>
        <begin position="365"/>
        <end position="453"/>
    </location>
</feature>